<dbReference type="PROSITE" id="PS51257">
    <property type="entry name" value="PROKAR_LIPOPROTEIN"/>
    <property type="match status" value="1"/>
</dbReference>
<name>A0A227KKB2_9BURK</name>
<evidence type="ECO:0000313" key="3">
    <source>
        <dbReference type="Proteomes" id="UP000214610"/>
    </source>
</evidence>
<evidence type="ECO:0000256" key="1">
    <source>
        <dbReference type="SAM" id="SignalP"/>
    </source>
</evidence>
<dbReference type="GeneID" id="78362660"/>
<organism evidence="2 3">
    <name type="scientific">Turicimonas muris</name>
    <dbReference type="NCBI Taxonomy" id="1796652"/>
    <lineage>
        <taxon>Bacteria</taxon>
        <taxon>Pseudomonadati</taxon>
        <taxon>Pseudomonadota</taxon>
        <taxon>Betaproteobacteria</taxon>
        <taxon>Burkholderiales</taxon>
        <taxon>Sutterellaceae</taxon>
        <taxon>Turicimonas</taxon>
    </lineage>
</organism>
<proteinExistence type="predicted"/>
<gene>
    <name evidence="2" type="ORF">ADH67_07570</name>
</gene>
<dbReference type="RefSeq" id="WP_066595065.1">
    <property type="nucleotide sequence ID" value="NZ_CAJTBZ010000041.1"/>
</dbReference>
<comment type="caution">
    <text evidence="2">The sequence shown here is derived from an EMBL/GenBank/DDBJ whole genome shotgun (WGS) entry which is preliminary data.</text>
</comment>
<dbReference type="EMBL" id="NHMP01000004">
    <property type="protein sequence ID" value="OXE47639.1"/>
    <property type="molecule type" value="Genomic_DNA"/>
</dbReference>
<keyword evidence="3" id="KW-1185">Reference proteome</keyword>
<feature type="signal peptide" evidence="1">
    <location>
        <begin position="1"/>
        <end position="22"/>
    </location>
</feature>
<dbReference type="AlphaFoldDB" id="A0A227KKB2"/>
<reference evidence="3" key="1">
    <citation type="submission" date="2017-05" db="EMBL/GenBank/DDBJ databases">
        <title>Improved OligoMM genomes.</title>
        <authorList>
            <person name="Garzetti D."/>
        </authorList>
    </citation>
    <scope>NUCLEOTIDE SEQUENCE [LARGE SCALE GENOMIC DNA]</scope>
    <source>
        <strain evidence="3">YL45</strain>
    </source>
</reference>
<evidence type="ECO:0000313" key="2">
    <source>
        <dbReference type="EMBL" id="OXE47639.1"/>
    </source>
</evidence>
<protein>
    <recommendedName>
        <fullName evidence="4">PEGA domain-containing protein</fullName>
    </recommendedName>
</protein>
<feature type="chain" id="PRO_5011264323" description="PEGA domain-containing protein" evidence="1">
    <location>
        <begin position="23"/>
        <end position="154"/>
    </location>
</feature>
<dbReference type="Proteomes" id="UP000214610">
    <property type="component" value="Unassembled WGS sequence"/>
</dbReference>
<evidence type="ECO:0008006" key="4">
    <source>
        <dbReference type="Google" id="ProtNLM"/>
    </source>
</evidence>
<keyword evidence="1" id="KW-0732">Signal</keyword>
<accession>A0A227KKB2</accession>
<sequence length="154" mass="17239">MNSKSLLLMLSISTMLSLFGCASIVDKDVQEIEITTIPENCSISIKDKDGENVYTGQTPFKEELTKAKGYFSGQSYDIHIEKGGYRPVDLVVKSRNSVWYVFGNTFSGFIPGWIGVDAKTRSMYEMSPSRIEIRLISDTETDFPGQLETEKGQN</sequence>